<gene>
    <name evidence="1" type="ORF">BDZ90DRAFT_89358</name>
</gene>
<accession>A0A316UP45</accession>
<evidence type="ECO:0000313" key="2">
    <source>
        <dbReference type="Proteomes" id="UP000245884"/>
    </source>
</evidence>
<dbReference type="EMBL" id="KZ819678">
    <property type="protein sequence ID" value="PWN24935.1"/>
    <property type="molecule type" value="Genomic_DNA"/>
</dbReference>
<proteinExistence type="predicted"/>
<dbReference type="RefSeq" id="XP_025359547.1">
    <property type="nucleotide sequence ID" value="XM_025509927.1"/>
</dbReference>
<sequence length="151" mass="16183">MSAIAGCRASIRRSSASTQSTAVFIRRSIMTAIAGARSSSMADAPVKCCTCPSASRLRIMTSALMSFSPFSCSMSCQVTPTGLVEQIPFSFGFGTIGPKKDRHASFIHAGAPGIVGKDSYGNHMDGNGMVGSKRLNNGRWWVNFQVWCSMW</sequence>
<evidence type="ECO:0000313" key="1">
    <source>
        <dbReference type="EMBL" id="PWN24935.1"/>
    </source>
</evidence>
<organism evidence="1 2">
    <name type="scientific">Jaminaea rosea</name>
    <dbReference type="NCBI Taxonomy" id="1569628"/>
    <lineage>
        <taxon>Eukaryota</taxon>
        <taxon>Fungi</taxon>
        <taxon>Dikarya</taxon>
        <taxon>Basidiomycota</taxon>
        <taxon>Ustilaginomycotina</taxon>
        <taxon>Exobasidiomycetes</taxon>
        <taxon>Microstromatales</taxon>
        <taxon>Microstromatales incertae sedis</taxon>
        <taxon>Jaminaea</taxon>
    </lineage>
</organism>
<dbReference type="Proteomes" id="UP000245884">
    <property type="component" value="Unassembled WGS sequence"/>
</dbReference>
<keyword evidence="2" id="KW-1185">Reference proteome</keyword>
<dbReference type="GeneID" id="37031750"/>
<reference evidence="1 2" key="1">
    <citation type="journal article" date="2018" name="Mol. Biol. Evol.">
        <title>Broad Genomic Sampling Reveals a Smut Pathogenic Ancestry of the Fungal Clade Ustilaginomycotina.</title>
        <authorList>
            <person name="Kijpornyongpan T."/>
            <person name="Mondo S.J."/>
            <person name="Barry K."/>
            <person name="Sandor L."/>
            <person name="Lee J."/>
            <person name="Lipzen A."/>
            <person name="Pangilinan J."/>
            <person name="LaButti K."/>
            <person name="Hainaut M."/>
            <person name="Henrissat B."/>
            <person name="Grigoriev I.V."/>
            <person name="Spatafora J.W."/>
            <person name="Aime M.C."/>
        </authorList>
    </citation>
    <scope>NUCLEOTIDE SEQUENCE [LARGE SCALE GENOMIC DNA]</scope>
    <source>
        <strain evidence="1 2">MCA 5214</strain>
    </source>
</reference>
<dbReference type="AlphaFoldDB" id="A0A316UP45"/>
<name>A0A316UP45_9BASI</name>
<protein>
    <submittedName>
        <fullName evidence="1">Uncharacterized protein</fullName>
    </submittedName>
</protein>